<reference evidence="1 2" key="1">
    <citation type="submission" date="2011-02" db="EMBL/GenBank/DDBJ databases">
        <authorList>
            <person name="Weinstock G."/>
            <person name="Sodergren E."/>
            <person name="Clifton S."/>
            <person name="Fulton L."/>
            <person name="Fulton B."/>
            <person name="Courtney L."/>
            <person name="Fronick C."/>
            <person name="Harrison M."/>
            <person name="Strong C."/>
            <person name="Farmer C."/>
            <person name="Delahaunty K."/>
            <person name="Markovic C."/>
            <person name="Hall O."/>
            <person name="Minx P."/>
            <person name="Tomlinson C."/>
            <person name="Mitreva M."/>
            <person name="Hou S."/>
            <person name="Chen J."/>
            <person name="Wollam A."/>
            <person name="Pepin K.H."/>
            <person name="Johnson M."/>
            <person name="Bhonagiri V."/>
            <person name="Zhang X."/>
            <person name="Suruliraj S."/>
            <person name="Warren W."/>
            <person name="Chinwalla A."/>
            <person name="Mardis E.R."/>
            <person name="Wilson R.K."/>
        </authorList>
    </citation>
    <scope>NUCLEOTIDE SEQUENCE [LARGE SCALE GENOMIC DNA]</scope>
    <source>
        <strain evidence="1 2">YIT 12057</strain>
    </source>
</reference>
<keyword evidence="2" id="KW-1185">Reference proteome</keyword>
<dbReference type="EMBL" id="AFBN01000071">
    <property type="protein sequence ID" value="EGF54696.1"/>
    <property type="molecule type" value="Genomic_DNA"/>
</dbReference>
<dbReference type="Proteomes" id="UP000003416">
    <property type="component" value="Unassembled WGS sequence"/>
</dbReference>
<gene>
    <name evidence="1" type="ORF">HMPREF9446_02737</name>
</gene>
<dbReference type="HOGENOM" id="CLU_2731549_0_0_10"/>
<accession>F3PVF9</accession>
<dbReference type="AlphaFoldDB" id="F3PVF9"/>
<evidence type="ECO:0000313" key="2">
    <source>
        <dbReference type="Proteomes" id="UP000003416"/>
    </source>
</evidence>
<sequence length="71" mass="8400">MKLMNKCFFKDIHYFLYIKGHTNIFYTQTASCADLSLTKLHYLLKHVIKQAFLFALFGDKQKVRIFAVCFS</sequence>
<name>F3PVF9_9BACE</name>
<comment type="caution">
    <text evidence="1">The sequence shown here is derived from an EMBL/GenBank/DDBJ whole genome shotgun (WGS) entry which is preliminary data.</text>
</comment>
<protein>
    <submittedName>
        <fullName evidence="1">Conserved domain protein</fullName>
    </submittedName>
</protein>
<evidence type="ECO:0000313" key="1">
    <source>
        <dbReference type="EMBL" id="EGF54696.1"/>
    </source>
</evidence>
<proteinExistence type="predicted"/>
<organism evidence="1 2">
    <name type="scientific">Bacteroides fluxus YIT 12057</name>
    <dbReference type="NCBI Taxonomy" id="763034"/>
    <lineage>
        <taxon>Bacteria</taxon>
        <taxon>Pseudomonadati</taxon>
        <taxon>Bacteroidota</taxon>
        <taxon>Bacteroidia</taxon>
        <taxon>Bacteroidales</taxon>
        <taxon>Bacteroidaceae</taxon>
        <taxon>Bacteroides</taxon>
    </lineage>
</organism>